<keyword evidence="3" id="KW-1185">Reference proteome</keyword>
<feature type="region of interest" description="Disordered" evidence="1">
    <location>
        <begin position="424"/>
        <end position="449"/>
    </location>
</feature>
<dbReference type="EMBL" id="VKHT01000133">
    <property type="protein sequence ID" value="MBB0243854.1"/>
    <property type="molecule type" value="Genomic_DNA"/>
</dbReference>
<protein>
    <recommendedName>
        <fullName evidence="4">Helix-turn-helix domain-containing protein</fullName>
    </recommendedName>
</protein>
<reference evidence="3" key="1">
    <citation type="submission" date="2019-10" db="EMBL/GenBank/DDBJ databases">
        <title>Streptomyces sp. nov., a novel actinobacterium isolated from alkaline environment.</title>
        <authorList>
            <person name="Golinska P."/>
        </authorList>
    </citation>
    <scope>NUCLEOTIDE SEQUENCE [LARGE SCALE GENOMIC DNA]</scope>
    <source>
        <strain evidence="3">DSM 42118</strain>
    </source>
</reference>
<feature type="compositionally biased region" description="Basic residues" evidence="1">
    <location>
        <begin position="436"/>
        <end position="449"/>
    </location>
</feature>
<evidence type="ECO:0000313" key="3">
    <source>
        <dbReference type="Proteomes" id="UP000538929"/>
    </source>
</evidence>
<dbReference type="RefSeq" id="WP_182605467.1">
    <property type="nucleotide sequence ID" value="NZ_VKHT01000133.1"/>
</dbReference>
<dbReference type="PRINTS" id="PR01217">
    <property type="entry name" value="PRICHEXTENSN"/>
</dbReference>
<proteinExistence type="predicted"/>
<feature type="compositionally biased region" description="Pro residues" evidence="1">
    <location>
        <begin position="128"/>
        <end position="139"/>
    </location>
</feature>
<accession>A0A7W3TBK8</accession>
<evidence type="ECO:0000313" key="2">
    <source>
        <dbReference type="EMBL" id="MBB0243854.1"/>
    </source>
</evidence>
<evidence type="ECO:0008006" key="4">
    <source>
        <dbReference type="Google" id="ProtNLM"/>
    </source>
</evidence>
<dbReference type="AlphaFoldDB" id="A0A7W3TBK8"/>
<comment type="caution">
    <text evidence="2">The sequence shown here is derived from an EMBL/GenBank/DDBJ whole genome shotgun (WGS) entry which is preliminary data.</text>
</comment>
<sequence length="449" mass="47989">MADIQRSPIMSGLMHLRAKFTRNFTILPNFLLRRRGSAVVLGVAAYLFSLPEGTPMSIERLCRHFTEGRVRISRALRELEADGYLERRLYRLADGTVRTRFILHHLPEAARRFAEAGRDTAPVDEPAPEPVPAAAPAARPAPAPVPRPVAEAVPASVTCPAPEPIGVPTPRVGSAPVEASVLPAVPAARVAPVAMPAPVKVPAPRTVPAPVLPVAELAPDRVPVGDSGPTPKAVGDRRPASEPVVTCPPRVSPTGETPAPRPEAECREPAVPVPPAAAPTRWETTGAPAPAPTRPVSRAARAVLDSLTAHDPRLLLSERELHDLAPDVDTWLERGVPGVEVARALTTNLPRPLTHRPARLLAHRLTAFLPAHRLSRTAPTASLPPGAPPPWRTCSRCDRVAFRSAVHTLCAGCRETPPDPVVGSVRIPTGVEDRRPARRGLRARRPVPS</sequence>
<feature type="region of interest" description="Disordered" evidence="1">
    <location>
        <begin position="117"/>
        <end position="139"/>
    </location>
</feature>
<dbReference type="Proteomes" id="UP000538929">
    <property type="component" value="Unassembled WGS sequence"/>
</dbReference>
<name>A0A7W3TBK8_9ACTN</name>
<organism evidence="2 3">
    <name type="scientific">Streptomyces alkaliphilus</name>
    <dbReference type="NCBI Taxonomy" id="1472722"/>
    <lineage>
        <taxon>Bacteria</taxon>
        <taxon>Bacillati</taxon>
        <taxon>Actinomycetota</taxon>
        <taxon>Actinomycetes</taxon>
        <taxon>Kitasatosporales</taxon>
        <taxon>Streptomycetaceae</taxon>
        <taxon>Streptomyces</taxon>
    </lineage>
</organism>
<evidence type="ECO:0000256" key="1">
    <source>
        <dbReference type="SAM" id="MobiDB-lite"/>
    </source>
</evidence>
<gene>
    <name evidence="2" type="ORF">FNQ90_06975</name>
</gene>
<feature type="region of interest" description="Disordered" evidence="1">
    <location>
        <begin position="220"/>
        <end position="295"/>
    </location>
</feature>